<dbReference type="GO" id="GO:0046983">
    <property type="term" value="F:protein dimerization activity"/>
    <property type="evidence" value="ECO:0007669"/>
    <property type="project" value="InterPro"/>
</dbReference>
<protein>
    <submittedName>
        <fullName evidence="13">Histidine kinase-, DNA gyrase B-, and HSP90-like ATPase</fullName>
    </submittedName>
</protein>
<dbReference type="InterPro" id="IPR029016">
    <property type="entry name" value="GAF-like_dom_sf"/>
</dbReference>
<dbReference type="PANTHER" id="PTHR24421:SF56">
    <property type="entry name" value="OXYGEN SENSOR HISTIDINE KINASE RESPONSE REGULATOR DOST"/>
    <property type="match status" value="1"/>
</dbReference>
<comment type="cofactor">
    <cofactor evidence="2">
        <name>heme</name>
        <dbReference type="ChEBI" id="CHEBI:30413"/>
    </cofactor>
</comment>
<dbReference type="Pfam" id="PF13185">
    <property type="entry name" value="GAF_2"/>
    <property type="match status" value="1"/>
</dbReference>
<reference evidence="13 14" key="1">
    <citation type="submission" date="2016-10" db="EMBL/GenBank/DDBJ databases">
        <authorList>
            <person name="de Groot N.N."/>
        </authorList>
    </citation>
    <scope>NUCLEOTIDE SEQUENCE [LARGE SCALE GENOMIC DNA]</scope>
    <source>
        <strain evidence="13 14">DSM 44215</strain>
    </source>
</reference>
<proteinExistence type="predicted"/>
<dbReference type="InterPro" id="IPR050482">
    <property type="entry name" value="Sensor_HK_TwoCompSys"/>
</dbReference>
<dbReference type="GO" id="GO:0005524">
    <property type="term" value="F:ATP binding"/>
    <property type="evidence" value="ECO:0007669"/>
    <property type="project" value="UniProtKB-ARBA"/>
</dbReference>
<keyword evidence="7 13" id="KW-0418">Kinase</keyword>
<evidence type="ECO:0000256" key="4">
    <source>
        <dbReference type="ARBA" id="ARBA00022553"/>
    </source>
</evidence>
<keyword evidence="6" id="KW-0479">Metal-binding</keyword>
<dbReference type="InterPro" id="IPR036890">
    <property type="entry name" value="HATPase_C_sf"/>
</dbReference>
<dbReference type="GO" id="GO:0000287">
    <property type="term" value="F:magnesium ion binding"/>
    <property type="evidence" value="ECO:0007669"/>
    <property type="project" value="UniProtKB-ARBA"/>
</dbReference>
<feature type="domain" description="GAF" evidence="11">
    <location>
        <begin position="275"/>
        <end position="424"/>
    </location>
</feature>
<dbReference type="GO" id="GO:0016020">
    <property type="term" value="C:membrane"/>
    <property type="evidence" value="ECO:0007669"/>
    <property type="project" value="InterPro"/>
</dbReference>
<keyword evidence="9" id="KW-0408">Iron</keyword>
<accession>A0A1H2JD38</accession>
<evidence type="ECO:0000256" key="7">
    <source>
        <dbReference type="ARBA" id="ARBA00022777"/>
    </source>
</evidence>
<dbReference type="GO" id="GO:0070483">
    <property type="term" value="P:detection of hypoxia"/>
    <property type="evidence" value="ECO:0007669"/>
    <property type="project" value="UniProtKB-ARBA"/>
</dbReference>
<dbReference type="GO" id="GO:0020037">
    <property type="term" value="F:heme binding"/>
    <property type="evidence" value="ECO:0007669"/>
    <property type="project" value="UniProtKB-ARBA"/>
</dbReference>
<evidence type="ECO:0000259" key="11">
    <source>
        <dbReference type="SMART" id="SM00065"/>
    </source>
</evidence>
<comment type="cofactor">
    <cofactor evidence="1">
        <name>Mg(2+)</name>
        <dbReference type="ChEBI" id="CHEBI:18420"/>
    </cofactor>
</comment>
<gene>
    <name evidence="13" type="ORF">SAMN04488548_1341997</name>
</gene>
<keyword evidence="4" id="KW-0597">Phosphoprotein</keyword>
<dbReference type="CDD" id="cd16917">
    <property type="entry name" value="HATPase_UhpB-NarQ-NarX-like"/>
    <property type="match status" value="1"/>
</dbReference>
<organism evidence="13 14">
    <name type="scientific">Gordonia westfalica</name>
    <dbReference type="NCBI Taxonomy" id="158898"/>
    <lineage>
        <taxon>Bacteria</taxon>
        <taxon>Bacillati</taxon>
        <taxon>Actinomycetota</taxon>
        <taxon>Actinomycetes</taxon>
        <taxon>Mycobacteriales</taxon>
        <taxon>Gordoniaceae</taxon>
        <taxon>Gordonia</taxon>
    </lineage>
</organism>
<dbReference type="SMART" id="SM00065">
    <property type="entry name" value="GAF"/>
    <property type="match status" value="2"/>
</dbReference>
<dbReference type="AlphaFoldDB" id="A0A1H2JD38"/>
<dbReference type="SUPFAM" id="SSF55781">
    <property type="entry name" value="GAF domain-like"/>
    <property type="match status" value="2"/>
</dbReference>
<evidence type="ECO:0000256" key="6">
    <source>
        <dbReference type="ARBA" id="ARBA00022723"/>
    </source>
</evidence>
<evidence type="ECO:0000256" key="8">
    <source>
        <dbReference type="ARBA" id="ARBA00022842"/>
    </source>
</evidence>
<keyword evidence="5" id="KW-0808">Transferase</keyword>
<evidence type="ECO:0000256" key="2">
    <source>
        <dbReference type="ARBA" id="ARBA00001971"/>
    </source>
</evidence>
<dbReference type="EMBL" id="FNLM01000034">
    <property type="protein sequence ID" value="SDU54329.1"/>
    <property type="molecule type" value="Genomic_DNA"/>
</dbReference>
<dbReference type="Gene3D" id="1.20.5.1930">
    <property type="match status" value="1"/>
</dbReference>
<dbReference type="SUPFAM" id="SSF55874">
    <property type="entry name" value="ATPase domain of HSP90 chaperone/DNA topoisomerase II/histidine kinase"/>
    <property type="match status" value="1"/>
</dbReference>
<feature type="domain" description="GAF" evidence="11">
    <location>
        <begin position="107"/>
        <end position="254"/>
    </location>
</feature>
<dbReference type="Pfam" id="PF02518">
    <property type="entry name" value="HATPase_c"/>
    <property type="match status" value="1"/>
</dbReference>
<dbReference type="InterPro" id="IPR011712">
    <property type="entry name" value="Sig_transdc_His_kin_sub3_dim/P"/>
</dbReference>
<name>A0A1H2JD38_9ACTN</name>
<dbReference type="InterPro" id="IPR003018">
    <property type="entry name" value="GAF"/>
</dbReference>
<evidence type="ECO:0000256" key="9">
    <source>
        <dbReference type="ARBA" id="ARBA00023004"/>
    </source>
</evidence>
<dbReference type="GO" id="GO:0019826">
    <property type="term" value="F:oxygen sensor activity"/>
    <property type="evidence" value="ECO:0007669"/>
    <property type="project" value="UniProtKB-ARBA"/>
</dbReference>
<dbReference type="FunFam" id="3.30.450.40:FF:000052">
    <property type="entry name" value="Oxygen sensor histidine kinase response regulator DevS/DosS"/>
    <property type="match status" value="1"/>
</dbReference>
<dbReference type="Gene3D" id="3.30.450.40">
    <property type="match status" value="2"/>
</dbReference>
<dbReference type="Proteomes" id="UP000183180">
    <property type="component" value="Unassembled WGS sequence"/>
</dbReference>
<evidence type="ECO:0000313" key="14">
    <source>
        <dbReference type="Proteomes" id="UP000183180"/>
    </source>
</evidence>
<keyword evidence="10" id="KW-0902">Two-component regulatory system</keyword>
<evidence type="ECO:0000313" key="13">
    <source>
        <dbReference type="EMBL" id="SDU54329.1"/>
    </source>
</evidence>
<keyword evidence="3" id="KW-0963">Cytoplasm</keyword>
<evidence type="ECO:0000256" key="10">
    <source>
        <dbReference type="ARBA" id="ARBA00023012"/>
    </source>
</evidence>
<dbReference type="Pfam" id="PF07730">
    <property type="entry name" value="HisKA_3"/>
    <property type="match status" value="1"/>
</dbReference>
<dbReference type="Pfam" id="PF13492">
    <property type="entry name" value="GAF_3"/>
    <property type="match status" value="1"/>
</dbReference>
<dbReference type="PANTHER" id="PTHR24421">
    <property type="entry name" value="NITRATE/NITRITE SENSOR PROTEIN NARX-RELATED"/>
    <property type="match status" value="1"/>
</dbReference>
<dbReference type="Gene3D" id="3.30.565.10">
    <property type="entry name" value="Histidine kinase-like ATPase, C-terminal domain"/>
    <property type="match status" value="1"/>
</dbReference>
<evidence type="ECO:0000256" key="1">
    <source>
        <dbReference type="ARBA" id="ARBA00001946"/>
    </source>
</evidence>
<evidence type="ECO:0000259" key="12">
    <source>
        <dbReference type="SMART" id="SM00387"/>
    </source>
</evidence>
<dbReference type="SMART" id="SM00387">
    <property type="entry name" value="HATPase_c"/>
    <property type="match status" value="1"/>
</dbReference>
<evidence type="ECO:0000256" key="3">
    <source>
        <dbReference type="ARBA" id="ARBA00022490"/>
    </source>
</evidence>
<feature type="domain" description="Histidine kinase/HSP90-like ATPase" evidence="12">
    <location>
        <begin position="534"/>
        <end position="622"/>
    </location>
</feature>
<keyword evidence="8" id="KW-0460">Magnesium</keyword>
<dbReference type="GO" id="GO:0000155">
    <property type="term" value="F:phosphorelay sensor kinase activity"/>
    <property type="evidence" value="ECO:0007669"/>
    <property type="project" value="InterPro"/>
</dbReference>
<dbReference type="GO" id="GO:0070025">
    <property type="term" value="F:carbon monoxide binding"/>
    <property type="evidence" value="ECO:0007669"/>
    <property type="project" value="UniProtKB-ARBA"/>
</dbReference>
<dbReference type="GO" id="GO:0019825">
    <property type="term" value="F:oxygen binding"/>
    <property type="evidence" value="ECO:0007669"/>
    <property type="project" value="UniProtKB-ARBA"/>
</dbReference>
<sequence>MSDFSERWRIGKCRIAVRDRLIEIRNVSRRESFNRITVGGGRSIIRNMVRELPEHGARSIELQNALSQMRLRELLDEVRDRIAQIADVRDRIDGLLEAMLTVSSDLDLESTLESIVAAAIRLVDAEYGALGVLGSGHDLSAFLAQGIGEDVRTEIGHLPTGRGVLGLLIDEPRVLRLTDLSEHPASVGFPANHPPMTSFLGAPIRVREEIFGNLYLTEKKNGGLFTEDDELVIQALASAAGIAIENARLYEQAQAQLAWIEANRDVVAELLKGADNQEVLEGIARKVLTLAEADLVCIAEPHDHDEPPGSVEELVVTVAEGIDANVFRGRAVPIKGSTSGHAFVQRRAVLRDHLEYDISGDSSTRHGPVMVAPLRTADSTRGVLIALRAKGREAFAEDLLSLSADFADQAALALQLAGATNQAHQMRVLEDRERIARDLHDHVIQRIFAEGLTLQATLQRTRSPEIRERLTRSINNMQDIVQDVRTTIFDLQSEGSETTRLRQRVQEAVDQQVDDLPLQTHVRMAGPLSIVEPRLADQVVAVVREALSNAVRYAHATTVMVSIAVDDELAVEVTDDGVGLPEDVTPSGLKNLQTRAVESGGSFALTTPGSGHGLCVRWSVPL</sequence>
<dbReference type="InterPro" id="IPR003594">
    <property type="entry name" value="HATPase_dom"/>
</dbReference>
<evidence type="ECO:0000256" key="5">
    <source>
        <dbReference type="ARBA" id="ARBA00022679"/>
    </source>
</evidence>
<dbReference type="STRING" id="158898.SAMN04488548_1341997"/>
<dbReference type="GO" id="GO:0070026">
    <property type="term" value="F:nitric oxide binding"/>
    <property type="evidence" value="ECO:0007669"/>
    <property type="project" value="UniProtKB-ARBA"/>
</dbReference>